<name>A0A9X2XBI3_9HYPH</name>
<evidence type="ECO:0000313" key="2">
    <source>
        <dbReference type="Proteomes" id="UP001149009"/>
    </source>
</evidence>
<dbReference type="AlphaFoldDB" id="A0A9X2XBI3"/>
<protein>
    <submittedName>
        <fullName evidence="1">Uncharacterized protein</fullName>
    </submittedName>
</protein>
<reference evidence="1" key="1">
    <citation type="submission" date="2022-08" db="EMBL/GenBank/DDBJ databases">
        <title>Chelativorans sichuanense sp. nov., a paraffin oil-degrading bacterium isolated from a mixture of oil-based drill cuttings and paddy soil.</title>
        <authorList>
            <person name="Yu J."/>
            <person name="Liu H."/>
            <person name="Chen Q."/>
        </authorList>
    </citation>
    <scope>NUCLEOTIDE SEQUENCE</scope>
    <source>
        <strain evidence="1">SCAU 2101</strain>
    </source>
</reference>
<comment type="caution">
    <text evidence="1">The sequence shown here is derived from an EMBL/GenBank/DDBJ whole genome shotgun (WGS) entry which is preliminary data.</text>
</comment>
<sequence>MWTFWWSTAENLSPFDLASLELKLEALLGVKFDIRTPGDFSAAVAQRVSRDERRL</sequence>
<dbReference type="RefSeq" id="WP_261516643.1">
    <property type="nucleotide sequence ID" value="NZ_JAODNV010000018.1"/>
</dbReference>
<dbReference type="EMBL" id="JAODNV010000018">
    <property type="protein sequence ID" value="MCT8991711.1"/>
    <property type="molecule type" value="Genomic_DNA"/>
</dbReference>
<gene>
    <name evidence="1" type="ORF">NYR54_15670</name>
</gene>
<accession>A0A9X2XBI3</accession>
<keyword evidence="2" id="KW-1185">Reference proteome</keyword>
<dbReference type="Proteomes" id="UP001149009">
    <property type="component" value="Unassembled WGS sequence"/>
</dbReference>
<evidence type="ECO:0000313" key="1">
    <source>
        <dbReference type="EMBL" id="MCT8991711.1"/>
    </source>
</evidence>
<proteinExistence type="predicted"/>
<organism evidence="1 2">
    <name type="scientific">Chelativorans petroleitrophicus</name>
    <dbReference type="NCBI Taxonomy" id="2975484"/>
    <lineage>
        <taxon>Bacteria</taxon>
        <taxon>Pseudomonadati</taxon>
        <taxon>Pseudomonadota</taxon>
        <taxon>Alphaproteobacteria</taxon>
        <taxon>Hyphomicrobiales</taxon>
        <taxon>Phyllobacteriaceae</taxon>
        <taxon>Chelativorans</taxon>
    </lineage>
</organism>